<dbReference type="InterPro" id="IPR005194">
    <property type="entry name" value="Glyco_hydro_65_C"/>
</dbReference>
<dbReference type="EMBL" id="AZES01000051">
    <property type="protein sequence ID" value="KRL31316.1"/>
    <property type="molecule type" value="Genomic_DNA"/>
</dbReference>
<protein>
    <recommendedName>
        <fullName evidence="1">Glycoside hydrolase family 65 C-terminal domain-containing protein</fullName>
    </recommendedName>
</protein>
<dbReference type="Pfam" id="PF03633">
    <property type="entry name" value="Glyco_hydro_65C"/>
    <property type="match status" value="1"/>
</dbReference>
<gene>
    <name evidence="2" type="ORF">FD33_GL002068</name>
</gene>
<comment type="caution">
    <text evidence="2">The sequence shown here is derived from an EMBL/GenBank/DDBJ whole genome shotgun (WGS) entry which is preliminary data.</text>
</comment>
<dbReference type="Proteomes" id="UP000051908">
    <property type="component" value="Unassembled WGS sequence"/>
</dbReference>
<dbReference type="PATRIC" id="fig|1122151.5.peg.2137"/>
<dbReference type="Gene3D" id="2.60.420.10">
    <property type="entry name" value="Maltose phosphorylase, domain 3"/>
    <property type="match status" value="1"/>
</dbReference>
<keyword evidence="3" id="KW-1185">Reference proteome</keyword>
<dbReference type="AlphaFoldDB" id="A0A0R1PLH3"/>
<evidence type="ECO:0000313" key="3">
    <source>
        <dbReference type="Proteomes" id="UP000051908"/>
    </source>
</evidence>
<feature type="domain" description="Glycoside hydrolase family 65 C-terminal" evidence="1">
    <location>
        <begin position="2"/>
        <end position="39"/>
    </location>
</feature>
<accession>A0A0R1PLH3</accession>
<evidence type="ECO:0000313" key="2">
    <source>
        <dbReference type="EMBL" id="KRL31316.1"/>
    </source>
</evidence>
<sequence length="59" mass="6760">MHFEINWQGSLLKIDVYKDTFQVSVLGDAITFINHNEIYHVAANSKIEIPISIEVNVED</sequence>
<name>A0A0R1PLH3_9LACO</name>
<evidence type="ECO:0000259" key="1">
    <source>
        <dbReference type="Pfam" id="PF03633"/>
    </source>
</evidence>
<organism evidence="2 3">
    <name type="scientific">Companilactobacillus paralimentarius DSM 13238 = JCM 10415</name>
    <dbReference type="NCBI Taxonomy" id="1122151"/>
    <lineage>
        <taxon>Bacteria</taxon>
        <taxon>Bacillati</taxon>
        <taxon>Bacillota</taxon>
        <taxon>Bacilli</taxon>
        <taxon>Lactobacillales</taxon>
        <taxon>Lactobacillaceae</taxon>
        <taxon>Companilactobacillus</taxon>
    </lineage>
</organism>
<reference evidence="2 3" key="1">
    <citation type="journal article" date="2015" name="Genome Announc.">
        <title>Expanding the biotechnology potential of lactobacilli through comparative genomics of 213 strains and associated genera.</title>
        <authorList>
            <person name="Sun Z."/>
            <person name="Harris H.M."/>
            <person name="McCann A."/>
            <person name="Guo C."/>
            <person name="Argimon S."/>
            <person name="Zhang W."/>
            <person name="Yang X."/>
            <person name="Jeffery I.B."/>
            <person name="Cooney J.C."/>
            <person name="Kagawa T.F."/>
            <person name="Liu W."/>
            <person name="Song Y."/>
            <person name="Salvetti E."/>
            <person name="Wrobel A."/>
            <person name="Rasinkangas P."/>
            <person name="Parkhill J."/>
            <person name="Rea M.C."/>
            <person name="O'Sullivan O."/>
            <person name="Ritari J."/>
            <person name="Douillard F.P."/>
            <person name="Paul Ross R."/>
            <person name="Yang R."/>
            <person name="Briner A.E."/>
            <person name="Felis G.E."/>
            <person name="de Vos W.M."/>
            <person name="Barrangou R."/>
            <person name="Klaenhammer T.R."/>
            <person name="Caufield P.W."/>
            <person name="Cui Y."/>
            <person name="Zhang H."/>
            <person name="O'Toole P.W."/>
        </authorList>
    </citation>
    <scope>NUCLEOTIDE SEQUENCE [LARGE SCALE GENOMIC DNA]</scope>
    <source>
        <strain evidence="2 3">DSM 13238</strain>
    </source>
</reference>
<proteinExistence type="predicted"/>